<evidence type="ECO:0000313" key="3">
    <source>
        <dbReference type="Proteomes" id="UP000310353"/>
    </source>
</evidence>
<sequence length="98" mass="11912">MLKNEKKRYNFKDIDKHKPIRMCVVCKNRFFQEELYRFKVFKEELCQNSSFGRSIYLCDKCFESEDKILQRAFLKACKKLNTKITQQKLKEIVFNGKN</sequence>
<accession>A0A4U7BHW2</accession>
<dbReference type="AlphaFoldDB" id="A0A4U7BHW2"/>
<feature type="domain" description="YlxR" evidence="1">
    <location>
        <begin position="21"/>
        <end position="81"/>
    </location>
</feature>
<comment type="caution">
    <text evidence="2">The sequence shown here is derived from an EMBL/GenBank/DDBJ whole genome shotgun (WGS) entry which is preliminary data.</text>
</comment>
<dbReference type="Pfam" id="PF04296">
    <property type="entry name" value="YlxR"/>
    <property type="match status" value="1"/>
</dbReference>
<dbReference type="Gene3D" id="3.30.1230.10">
    <property type="entry name" value="YlxR-like"/>
    <property type="match status" value="1"/>
</dbReference>
<dbReference type="InterPro" id="IPR007393">
    <property type="entry name" value="YlxR_dom"/>
</dbReference>
<dbReference type="OrthoDB" id="5518171at2"/>
<protein>
    <submittedName>
        <fullName evidence="2">DUF448 domain-containing protein</fullName>
    </submittedName>
</protein>
<dbReference type="InterPro" id="IPR035931">
    <property type="entry name" value="YlxR-like_sf"/>
</dbReference>
<evidence type="ECO:0000313" key="2">
    <source>
        <dbReference type="EMBL" id="TKX31039.1"/>
    </source>
</evidence>
<gene>
    <name evidence="2" type="ORF">CQA76_07025</name>
</gene>
<dbReference type="EMBL" id="NXMA01000012">
    <property type="protein sequence ID" value="TKX31039.1"/>
    <property type="molecule type" value="Genomic_DNA"/>
</dbReference>
<dbReference type="SUPFAM" id="SSF64376">
    <property type="entry name" value="YlxR-like"/>
    <property type="match status" value="1"/>
</dbReference>
<evidence type="ECO:0000259" key="1">
    <source>
        <dbReference type="Pfam" id="PF04296"/>
    </source>
</evidence>
<proteinExistence type="predicted"/>
<reference evidence="2 3" key="1">
    <citation type="submission" date="2018-05" db="EMBL/GenBank/DDBJ databases">
        <title>Novel Campyloabacter and Helicobacter Species and Strains.</title>
        <authorList>
            <person name="Mannion A.J."/>
            <person name="Shen Z."/>
            <person name="Fox J.G."/>
        </authorList>
    </citation>
    <scope>NUCLEOTIDE SEQUENCE [LARGE SCALE GENOMIC DNA]</scope>
    <source>
        <strain evidence="3">MIT17-670</strain>
    </source>
</reference>
<name>A0A4U7BHW2_9BACT</name>
<organism evidence="2 3">
    <name type="scientific">Campylobacter aviculae</name>
    <dbReference type="NCBI Taxonomy" id="2510190"/>
    <lineage>
        <taxon>Bacteria</taxon>
        <taxon>Pseudomonadati</taxon>
        <taxon>Campylobacterota</taxon>
        <taxon>Epsilonproteobacteria</taxon>
        <taxon>Campylobacterales</taxon>
        <taxon>Campylobacteraceae</taxon>
        <taxon>Campylobacter</taxon>
    </lineage>
</organism>
<dbReference type="Proteomes" id="UP000310353">
    <property type="component" value="Unassembled WGS sequence"/>
</dbReference>
<keyword evidence="3" id="KW-1185">Reference proteome</keyword>